<dbReference type="Proteomes" id="UP000574390">
    <property type="component" value="Unassembled WGS sequence"/>
</dbReference>
<feature type="region of interest" description="Disordered" evidence="1">
    <location>
        <begin position="90"/>
        <end position="141"/>
    </location>
</feature>
<dbReference type="EMBL" id="JABANM010032457">
    <property type="protein sequence ID" value="KAF4702911.1"/>
    <property type="molecule type" value="Genomic_DNA"/>
</dbReference>
<evidence type="ECO:0000256" key="1">
    <source>
        <dbReference type="SAM" id="MobiDB-lite"/>
    </source>
</evidence>
<proteinExistence type="predicted"/>
<organism evidence="2 3">
    <name type="scientific">Perkinsus olseni</name>
    <name type="common">Perkinsus atlanticus</name>
    <dbReference type="NCBI Taxonomy" id="32597"/>
    <lineage>
        <taxon>Eukaryota</taxon>
        <taxon>Sar</taxon>
        <taxon>Alveolata</taxon>
        <taxon>Perkinsozoa</taxon>
        <taxon>Perkinsea</taxon>
        <taxon>Perkinsida</taxon>
        <taxon>Perkinsidae</taxon>
        <taxon>Perkinsus</taxon>
    </lineage>
</organism>
<protein>
    <submittedName>
        <fullName evidence="2">Uncharacterized protein</fullName>
    </submittedName>
</protein>
<sequence>MPFSCFVVCARMEILSSSSLKVNQRRSSSSADGDHHGPEEESGELQSEGTQTASSPDSSESGRSISSEGGDFGVKSHRFWRALKRVFAKDKMDDASTDTSSTKEEPKQENTRETTDAGIEPAPFDDELSIGDEVPLDDRVYDPDDIISCLSAFSSSEDPPAK</sequence>
<evidence type="ECO:0000313" key="2">
    <source>
        <dbReference type="EMBL" id="KAF4702911.1"/>
    </source>
</evidence>
<name>A0A7J6Q4J3_PEROL</name>
<feature type="compositionally biased region" description="Basic and acidic residues" evidence="1">
    <location>
        <begin position="101"/>
        <end position="115"/>
    </location>
</feature>
<feature type="compositionally biased region" description="Polar residues" evidence="1">
    <location>
        <begin position="44"/>
        <end position="53"/>
    </location>
</feature>
<evidence type="ECO:0000313" key="3">
    <source>
        <dbReference type="Proteomes" id="UP000574390"/>
    </source>
</evidence>
<reference evidence="2 3" key="1">
    <citation type="submission" date="2020-04" db="EMBL/GenBank/DDBJ databases">
        <title>Perkinsus olseni comparative genomics.</title>
        <authorList>
            <person name="Bogema D.R."/>
        </authorList>
    </citation>
    <scope>NUCLEOTIDE SEQUENCE [LARGE SCALE GENOMIC DNA]</scope>
    <source>
        <strain evidence="2">ATCC PRA-205</strain>
    </source>
</reference>
<feature type="region of interest" description="Disordered" evidence="1">
    <location>
        <begin position="18"/>
        <end position="73"/>
    </location>
</feature>
<comment type="caution">
    <text evidence="2">The sequence shown here is derived from an EMBL/GenBank/DDBJ whole genome shotgun (WGS) entry which is preliminary data.</text>
</comment>
<feature type="compositionally biased region" description="Polar residues" evidence="1">
    <location>
        <begin position="18"/>
        <end position="31"/>
    </location>
</feature>
<dbReference type="AlphaFoldDB" id="A0A7J6Q4J3"/>
<feature type="compositionally biased region" description="Low complexity" evidence="1">
    <location>
        <begin position="54"/>
        <end position="67"/>
    </location>
</feature>
<gene>
    <name evidence="2" type="ORF">FOZ62_001546</name>
</gene>
<accession>A0A7J6Q4J3</accession>